<proteinExistence type="predicted"/>
<evidence type="ECO:0000256" key="4">
    <source>
        <dbReference type="SAM" id="MobiDB-lite"/>
    </source>
</evidence>
<feature type="compositionally biased region" description="Polar residues" evidence="4">
    <location>
        <begin position="283"/>
        <end position="295"/>
    </location>
</feature>
<accession>A0A949JDS0</accession>
<dbReference type="InterPro" id="IPR000847">
    <property type="entry name" value="LysR_HTH_N"/>
</dbReference>
<dbReference type="PANTHER" id="PTHR30419:SF2">
    <property type="entry name" value="LYSR FAMILY TRANSCRIPTIONAL REGULATOR"/>
    <property type="match status" value="1"/>
</dbReference>
<dbReference type="InterPro" id="IPR050950">
    <property type="entry name" value="HTH-type_LysR_regulators"/>
</dbReference>
<dbReference type="GO" id="GO:0003700">
    <property type="term" value="F:DNA-binding transcription factor activity"/>
    <property type="evidence" value="ECO:0007669"/>
    <property type="project" value="InterPro"/>
</dbReference>
<dbReference type="GO" id="GO:0005829">
    <property type="term" value="C:cytosol"/>
    <property type="evidence" value="ECO:0007669"/>
    <property type="project" value="TreeGrafter"/>
</dbReference>
<keyword evidence="2" id="KW-0238">DNA-binding</keyword>
<sequence>MRYDLDDLRLFLHTVTEGSITAGARRMRLSLPSASARMRALERHAGVELLVRGRRGVRPTPAGSTLVRYAREVLDRTAELESAVAGYVRPSTAPLTLLAGGSAMHRLVPRALASFLREHPDVDVTASESRTPHTMRRLAEGGVDLGIVLDDEVREGAVPLEILGDDSLVVIGRRGGPLAGRSALTNDEVAEHPLVGLNPESSLRRWIEAHLEPHAVAPRYRTTVAGLGAVVSLVLAGVGLAVVPRRTVGSDLPLDICELREPWARRTHLLARGISAPPHANAGTPTRASTSVSTTVDALADHIRRAAHAEPEPSFRHTEDPHGSGGHDSGTDGTEGTEGTEGTDDRDGSDGGGGGAARKR</sequence>
<dbReference type="PANTHER" id="PTHR30419">
    <property type="entry name" value="HTH-TYPE TRANSCRIPTIONAL REGULATOR YBHD"/>
    <property type="match status" value="1"/>
</dbReference>
<dbReference type="PROSITE" id="PS50931">
    <property type="entry name" value="HTH_LYSR"/>
    <property type="match status" value="1"/>
</dbReference>
<dbReference type="InterPro" id="IPR005119">
    <property type="entry name" value="LysR_subst-bd"/>
</dbReference>
<feature type="compositionally biased region" description="Gly residues" evidence="4">
    <location>
        <begin position="350"/>
        <end position="360"/>
    </location>
</feature>
<comment type="caution">
    <text evidence="6">The sequence shown here is derived from an EMBL/GenBank/DDBJ whole genome shotgun (WGS) entry which is preliminary data.</text>
</comment>
<feature type="region of interest" description="Disordered" evidence="4">
    <location>
        <begin position="275"/>
        <end position="295"/>
    </location>
</feature>
<evidence type="ECO:0000256" key="2">
    <source>
        <dbReference type="ARBA" id="ARBA00023125"/>
    </source>
</evidence>
<dbReference type="GO" id="GO:0003677">
    <property type="term" value="F:DNA binding"/>
    <property type="evidence" value="ECO:0007669"/>
    <property type="project" value="UniProtKB-KW"/>
</dbReference>
<dbReference type="Pfam" id="PF03466">
    <property type="entry name" value="LysR_substrate"/>
    <property type="match status" value="1"/>
</dbReference>
<dbReference type="Pfam" id="PF00126">
    <property type="entry name" value="HTH_1"/>
    <property type="match status" value="1"/>
</dbReference>
<name>A0A949JDS0_9ACTN</name>
<evidence type="ECO:0000259" key="5">
    <source>
        <dbReference type="PROSITE" id="PS50931"/>
    </source>
</evidence>
<evidence type="ECO:0000313" key="6">
    <source>
        <dbReference type="EMBL" id="MBU7598061.1"/>
    </source>
</evidence>
<dbReference type="EMBL" id="JAELVF020000001">
    <property type="protein sequence ID" value="MBU7598061.1"/>
    <property type="molecule type" value="Genomic_DNA"/>
</dbReference>
<protein>
    <submittedName>
        <fullName evidence="6">LysR family transcriptional regulator</fullName>
    </submittedName>
</protein>
<keyword evidence="7" id="KW-1185">Reference proteome</keyword>
<keyword evidence="3" id="KW-0804">Transcription</keyword>
<feature type="domain" description="HTH lysR-type" evidence="5">
    <location>
        <begin position="1"/>
        <end position="60"/>
    </location>
</feature>
<organism evidence="6 7">
    <name type="scientific">Streptomyces tardus</name>
    <dbReference type="NCBI Taxonomy" id="2780544"/>
    <lineage>
        <taxon>Bacteria</taxon>
        <taxon>Bacillati</taxon>
        <taxon>Actinomycetota</taxon>
        <taxon>Actinomycetes</taxon>
        <taxon>Kitasatosporales</taxon>
        <taxon>Streptomycetaceae</taxon>
        <taxon>Streptomyces</taxon>
    </lineage>
</organism>
<feature type="region of interest" description="Disordered" evidence="4">
    <location>
        <begin position="307"/>
        <end position="360"/>
    </location>
</feature>
<evidence type="ECO:0000256" key="3">
    <source>
        <dbReference type="ARBA" id="ARBA00023163"/>
    </source>
</evidence>
<dbReference type="AlphaFoldDB" id="A0A949JDS0"/>
<evidence type="ECO:0000256" key="1">
    <source>
        <dbReference type="ARBA" id="ARBA00023015"/>
    </source>
</evidence>
<keyword evidence="1" id="KW-0805">Transcription regulation</keyword>
<gene>
    <name evidence="6" type="ORF">JGS22_010660</name>
</gene>
<reference evidence="6" key="1">
    <citation type="submission" date="2021-06" db="EMBL/GenBank/DDBJ databases">
        <title>Sequencing of actinobacteria type strains.</title>
        <authorList>
            <person name="Nguyen G.-S."/>
            <person name="Wentzel A."/>
        </authorList>
    </citation>
    <scope>NUCLEOTIDE SEQUENCE</scope>
    <source>
        <strain evidence="6">P38-E01</strain>
    </source>
</reference>
<dbReference type="Proteomes" id="UP000694501">
    <property type="component" value="Unassembled WGS sequence"/>
</dbReference>
<feature type="compositionally biased region" description="Basic and acidic residues" evidence="4">
    <location>
        <begin position="307"/>
        <end position="322"/>
    </location>
</feature>
<dbReference type="RefSeq" id="WP_216814936.1">
    <property type="nucleotide sequence ID" value="NZ_JAELVF020000001.1"/>
</dbReference>
<evidence type="ECO:0000313" key="7">
    <source>
        <dbReference type="Proteomes" id="UP000694501"/>
    </source>
</evidence>